<name>A0A0G0JCY9_9BACT</name>
<accession>A0A0G0JCY9</accession>
<evidence type="ECO:0008006" key="3">
    <source>
        <dbReference type="Google" id="ProtNLM"/>
    </source>
</evidence>
<dbReference type="EMBL" id="LBUP01000010">
    <property type="protein sequence ID" value="KKQ65533.1"/>
    <property type="molecule type" value="Genomic_DNA"/>
</dbReference>
<gene>
    <name evidence="1" type="ORF">US86_C0010G0004</name>
</gene>
<evidence type="ECO:0000313" key="2">
    <source>
        <dbReference type="Proteomes" id="UP000034235"/>
    </source>
</evidence>
<dbReference type="PATRIC" id="fig|1618422.5.peg.1106"/>
<protein>
    <recommendedName>
        <fullName evidence="3">Type 4 fimbrial biogenesis protein PilX N-terminal domain-containing protein</fullName>
    </recommendedName>
</protein>
<dbReference type="Proteomes" id="UP000034235">
    <property type="component" value="Unassembled WGS sequence"/>
</dbReference>
<organism evidence="1 2">
    <name type="scientific">Candidatus Daviesbacteria bacterium GW2011_GWA2_38_24</name>
    <dbReference type="NCBI Taxonomy" id="1618422"/>
    <lineage>
        <taxon>Bacteria</taxon>
        <taxon>Candidatus Daviesiibacteriota</taxon>
    </lineage>
</organism>
<proteinExistence type="predicted"/>
<comment type="caution">
    <text evidence="1">The sequence shown here is derived from an EMBL/GenBank/DDBJ whole genome shotgun (WGS) entry which is preliminary data.</text>
</comment>
<reference evidence="1 2" key="1">
    <citation type="journal article" date="2015" name="Nature">
        <title>rRNA introns, odd ribosomes, and small enigmatic genomes across a large radiation of phyla.</title>
        <authorList>
            <person name="Brown C.T."/>
            <person name="Hug L.A."/>
            <person name="Thomas B.C."/>
            <person name="Sharon I."/>
            <person name="Castelle C.J."/>
            <person name="Singh A."/>
            <person name="Wilkins M.J."/>
            <person name="Williams K.H."/>
            <person name="Banfield J.F."/>
        </authorList>
    </citation>
    <scope>NUCLEOTIDE SEQUENCE [LARGE SCALE GENOMIC DNA]</scope>
</reference>
<dbReference type="AlphaFoldDB" id="A0A0G0JCY9"/>
<evidence type="ECO:0000313" key="1">
    <source>
        <dbReference type="EMBL" id="KKQ65533.1"/>
    </source>
</evidence>
<sequence>MIEKFSTIRMMRNLKNQSGQSALILVMIMLVALAVGLAVTQRSINDVSISTKTEQASRAFSAAEAGIERALGEPTTVGTITLNNFGNDATAQVYFSPELPEKNQAIGLPHTNRSDFAQFWLANPNDLSTYYNPNPGEFYLYFGNGEKAKERNLTPGAEDPQPAIEVNLIYKEGTEYKSKRTFYDSRSSRDNTQTEGFIYPDDPRYPGLDFKCFSYTSTNNTIPNDQVNKVLIDDPEFYCKVKVTYTGIPIMARVRILYSNGDQAVAIAPATTCAADSLACSFPPQLRVYTSTGVSGESQRTLKVYETKKALPSFLDFVLLSAGEIIK</sequence>